<name>A0A1M4WS24_9BACT</name>
<evidence type="ECO:0008006" key="3">
    <source>
        <dbReference type="Google" id="ProtNLM"/>
    </source>
</evidence>
<evidence type="ECO:0000313" key="1">
    <source>
        <dbReference type="EMBL" id="SHE84008.1"/>
    </source>
</evidence>
<sequence length="272" mass="29410">MKQLLFGLALSFTLQSQAQHSMEKLWESDTTLAIPESVLPVAGQDLLYVSLIDGSPWEADGRGHIAVLNRKGKIINSNWVSGLNAPKGMALHNGKLYVADMGEVVVIDVKRSAIEKRIPIAGAQGLNDITLGANGAVYVSDSRLGKVHRITNGNPELVIEGLKGVNGLLWTNNELYICTSNDVLKTKDGKQTQVVATMPSGGDGIEPVGNGDLITSIWGGVVYYITKDGTVTPMLDTREQKKNTADIGYDAKERIIYVPTFMAKNVVAYKLK</sequence>
<dbReference type="Gene3D" id="2.120.10.30">
    <property type="entry name" value="TolB, C-terminal domain"/>
    <property type="match status" value="1"/>
</dbReference>
<dbReference type="EMBL" id="FQUO01000003">
    <property type="protein sequence ID" value="SHE84008.1"/>
    <property type="molecule type" value="Genomic_DNA"/>
</dbReference>
<reference evidence="1 2" key="1">
    <citation type="submission" date="2016-11" db="EMBL/GenBank/DDBJ databases">
        <authorList>
            <person name="Jaros S."/>
            <person name="Januszkiewicz K."/>
            <person name="Wedrychowicz H."/>
        </authorList>
    </citation>
    <scope>NUCLEOTIDE SEQUENCE [LARGE SCALE GENOMIC DNA]</scope>
    <source>
        <strain evidence="1 2">DSM 26897</strain>
    </source>
</reference>
<dbReference type="SUPFAM" id="SSF63829">
    <property type="entry name" value="Calcium-dependent phosphotriesterase"/>
    <property type="match status" value="1"/>
</dbReference>
<dbReference type="Proteomes" id="UP000184368">
    <property type="component" value="Unassembled WGS sequence"/>
</dbReference>
<dbReference type="AlphaFoldDB" id="A0A1M4WS24"/>
<keyword evidence="2" id="KW-1185">Reference proteome</keyword>
<dbReference type="OrthoDB" id="7675395at2"/>
<gene>
    <name evidence="1" type="ORF">SAMN05444008_103121</name>
</gene>
<organism evidence="1 2">
    <name type="scientific">Cnuella takakiae</name>
    <dbReference type="NCBI Taxonomy" id="1302690"/>
    <lineage>
        <taxon>Bacteria</taxon>
        <taxon>Pseudomonadati</taxon>
        <taxon>Bacteroidota</taxon>
        <taxon>Chitinophagia</taxon>
        <taxon>Chitinophagales</taxon>
        <taxon>Chitinophagaceae</taxon>
        <taxon>Cnuella</taxon>
    </lineage>
</organism>
<dbReference type="InterPro" id="IPR011042">
    <property type="entry name" value="6-blade_b-propeller_TolB-like"/>
</dbReference>
<proteinExistence type="predicted"/>
<evidence type="ECO:0000313" key="2">
    <source>
        <dbReference type="Proteomes" id="UP000184368"/>
    </source>
</evidence>
<protein>
    <recommendedName>
        <fullName evidence="3">Sugar lactone lactonase YvrE</fullName>
    </recommendedName>
</protein>
<accession>A0A1M4WS24</accession>
<dbReference type="RefSeq" id="WP_073040592.1">
    <property type="nucleotide sequence ID" value="NZ_FQUO01000003.1"/>
</dbReference>
<dbReference type="STRING" id="1302690.BUE76_06800"/>